<gene>
    <name evidence="1" type="ORF">BCV69DRAFT_296323</name>
</gene>
<dbReference type="GeneID" id="37015732"/>
<proteinExistence type="predicted"/>
<dbReference type="Proteomes" id="UP000245942">
    <property type="component" value="Unassembled WGS sequence"/>
</dbReference>
<evidence type="ECO:0000313" key="1">
    <source>
        <dbReference type="EMBL" id="PWN24020.1"/>
    </source>
</evidence>
<keyword evidence="2" id="KW-1185">Reference proteome</keyword>
<name>A0A316UFM0_9BASI</name>
<reference evidence="1 2" key="1">
    <citation type="journal article" date="2018" name="Mol. Biol. Evol.">
        <title>Broad Genomic Sampling Reveals a Smut Pathogenic Ancestry of the Fungal Clade Ustilaginomycotina.</title>
        <authorList>
            <person name="Kijpornyongpan T."/>
            <person name="Mondo S.J."/>
            <person name="Barry K."/>
            <person name="Sandor L."/>
            <person name="Lee J."/>
            <person name="Lipzen A."/>
            <person name="Pangilinan J."/>
            <person name="LaButti K."/>
            <person name="Hainaut M."/>
            <person name="Henrissat B."/>
            <person name="Grigoriev I.V."/>
            <person name="Spatafora J.W."/>
            <person name="Aime M.C."/>
        </authorList>
    </citation>
    <scope>NUCLEOTIDE SEQUENCE [LARGE SCALE GENOMIC DNA]</scope>
    <source>
        <strain evidence="1 2">MCA 4718</strain>
    </source>
</reference>
<accession>A0A316UFM0</accession>
<evidence type="ECO:0000313" key="2">
    <source>
        <dbReference type="Proteomes" id="UP000245942"/>
    </source>
</evidence>
<dbReference type="RefSeq" id="XP_025351180.1">
    <property type="nucleotide sequence ID" value="XM_025493998.1"/>
</dbReference>
<organism evidence="1 2">
    <name type="scientific">Pseudomicrostroma glucosiphilum</name>
    <dbReference type="NCBI Taxonomy" id="1684307"/>
    <lineage>
        <taxon>Eukaryota</taxon>
        <taxon>Fungi</taxon>
        <taxon>Dikarya</taxon>
        <taxon>Basidiomycota</taxon>
        <taxon>Ustilaginomycotina</taxon>
        <taxon>Exobasidiomycetes</taxon>
        <taxon>Microstromatales</taxon>
        <taxon>Microstromatales incertae sedis</taxon>
        <taxon>Pseudomicrostroma</taxon>
    </lineage>
</organism>
<dbReference type="AlphaFoldDB" id="A0A316UFM0"/>
<dbReference type="OrthoDB" id="3338761at2759"/>
<sequence length="57" mass="6399">MVLYTEGDVVEFRPFGGDVQTGKIDKIETKTGGHVDIFYHINGEKYISAQLIGRVQK</sequence>
<dbReference type="EMBL" id="KZ819321">
    <property type="protein sequence ID" value="PWN24020.1"/>
    <property type="molecule type" value="Genomic_DNA"/>
</dbReference>
<protein>
    <submittedName>
        <fullName evidence="1">Uncharacterized protein</fullName>
    </submittedName>
</protein>